<feature type="chain" id="PRO_5001992182" description="Sensor of ECF-type sigma factor" evidence="1">
    <location>
        <begin position="20"/>
        <end position="149"/>
    </location>
</feature>
<accession>A0A0A2MDJ4</accession>
<dbReference type="STRING" id="1121899.GCA_000430025_01067"/>
<gene>
    <name evidence="2" type="ORF">Q764_00975</name>
</gene>
<protein>
    <recommendedName>
        <fullName evidence="4">Sensor of ECF-type sigma factor</fullName>
    </recommendedName>
</protein>
<keyword evidence="1" id="KW-0732">Signal</keyword>
<dbReference type="eggNOG" id="ENOG50331PZ">
    <property type="taxonomic scope" value="Bacteria"/>
</dbReference>
<evidence type="ECO:0000256" key="1">
    <source>
        <dbReference type="SAM" id="SignalP"/>
    </source>
</evidence>
<keyword evidence="3" id="KW-1185">Reference proteome</keyword>
<dbReference type="AlphaFoldDB" id="A0A0A2MDJ4"/>
<dbReference type="Proteomes" id="UP000030121">
    <property type="component" value="Unassembled WGS sequence"/>
</dbReference>
<proteinExistence type="predicted"/>
<organism evidence="2 3">
    <name type="scientific">Flavobacterium suncheonense GH29-5 = DSM 17707</name>
    <dbReference type="NCBI Taxonomy" id="1121899"/>
    <lineage>
        <taxon>Bacteria</taxon>
        <taxon>Pseudomonadati</taxon>
        <taxon>Bacteroidota</taxon>
        <taxon>Flavobacteriia</taxon>
        <taxon>Flavobacteriales</taxon>
        <taxon>Flavobacteriaceae</taxon>
        <taxon>Flavobacterium</taxon>
    </lineage>
</organism>
<dbReference type="RefSeq" id="WP_026979825.1">
    <property type="nucleotide sequence ID" value="NZ_AUCZ01000004.1"/>
</dbReference>
<dbReference type="EMBL" id="JRLW01000001">
    <property type="protein sequence ID" value="KGO90727.1"/>
    <property type="molecule type" value="Genomic_DNA"/>
</dbReference>
<sequence>MMKKIVTLLLLALSVSLFAQDRKQERIERIKALKVAYISDRLDLKPEEAEKFWPVYNQFEERQYELHKQKRQLMFKLKPENTKDLSDKETATLMEQDNQLETEIQNNKKKLVKDLQGIIPNQKILMLKQLEIEFKHKLLEQMKNHKRRR</sequence>
<evidence type="ECO:0000313" key="3">
    <source>
        <dbReference type="Proteomes" id="UP000030121"/>
    </source>
</evidence>
<evidence type="ECO:0000313" key="2">
    <source>
        <dbReference type="EMBL" id="KGO90727.1"/>
    </source>
</evidence>
<name>A0A0A2MDJ4_9FLAO</name>
<reference evidence="2 3" key="1">
    <citation type="submission" date="2013-09" db="EMBL/GenBank/DDBJ databases">
        <authorList>
            <person name="Zeng Z."/>
            <person name="Chen C."/>
        </authorList>
    </citation>
    <scope>NUCLEOTIDE SEQUENCE [LARGE SCALE GENOMIC DNA]</scope>
    <source>
        <strain evidence="2 3">GH29-5</strain>
    </source>
</reference>
<comment type="caution">
    <text evidence="2">The sequence shown here is derived from an EMBL/GenBank/DDBJ whole genome shotgun (WGS) entry which is preliminary data.</text>
</comment>
<evidence type="ECO:0008006" key="4">
    <source>
        <dbReference type="Google" id="ProtNLM"/>
    </source>
</evidence>
<feature type="signal peptide" evidence="1">
    <location>
        <begin position="1"/>
        <end position="19"/>
    </location>
</feature>